<feature type="region of interest" description="Disordered" evidence="1">
    <location>
        <begin position="657"/>
        <end position="698"/>
    </location>
</feature>
<evidence type="ECO:0000313" key="2">
    <source>
        <dbReference type="EMBL" id="KAK2945772.1"/>
    </source>
</evidence>
<feature type="compositionally biased region" description="Polar residues" evidence="1">
    <location>
        <begin position="228"/>
        <end position="241"/>
    </location>
</feature>
<proteinExistence type="predicted"/>
<sequence>MTLLLRTGLATRARANTNEDFIPRTSSSPQFHSSSLAQSSRYLVHATNPLSGDKQTKAPFTLAFDEKRAKQINTQPTLRRTQSVYTHSLTSTDSLRKMASTLAINQTRDVSSPLASDDGERSVSLVSLKLFHDRFKSKKSESIHAKSCFVHSIDEYQNFTSRLEMSKIRRDQSAQPLKLAQRKLHTLLSEKNTNSMQLLETSTIVMTRKAHFERLKLFKDFNLTRTTDSTTLGSHRPSSYQSVSNPASSPPTNPPFRFMITYFPMMPLHSPNGSSSPTSLQSAFVSSINLLSIFIESFQKAVSLPQSDGKASRSSNIVILTKAVQTTQRYQSIKTARMALLKRTFNTLYSFFPIDYLTPSFVQRIREAEGYIDNPAPSPSPSQSEDSSMPDIEEHVSRSYSANLTSSMPPSLDTKSRQANPHGKRDSNAHRRRTVDADDWNDDEDQLTTMLQAFSHLGLDDLDDDATSVFEIEPVMIPDIYHSDMFYVCGLTMPSFPSFNSKNILESWTDQLNDDETAEICSFYDLKSDPDAFLAEIRRSSSFPPGMPSPTVRLTAALGIVAILLRLMALYLFQPLPHQLYPAMSSSYLLVSRVSEFLNPYRTSTAFLMSNHLSVLSQPSIFSSRSSSFSLRTHLSTALDNISLTRTFSFALPDLNAKGSRSRQQKKPKQGKTPTLSLPTFRSPITRRSSQSQSAPVAPPSLSIFTAHSFAKMNVLETVPFSSINKAFWTGKTGRYLLPLFPLDPTLPNSIFLSGGEQLVVLALQYMTENVLEVISSYGQVNVRGFQLLELLHDIYNFFRFAPLENSKGT</sequence>
<accession>A0ABQ9X252</accession>
<reference evidence="2 3" key="1">
    <citation type="journal article" date="2022" name="bioRxiv">
        <title>Genomics of Preaxostyla Flagellates Illuminates Evolutionary Transitions and the Path Towards Mitochondrial Loss.</title>
        <authorList>
            <person name="Novak L.V.F."/>
            <person name="Treitli S.C."/>
            <person name="Pyrih J."/>
            <person name="Halakuc P."/>
            <person name="Pipaliya S.V."/>
            <person name="Vacek V."/>
            <person name="Brzon O."/>
            <person name="Soukal P."/>
            <person name="Eme L."/>
            <person name="Dacks J.B."/>
            <person name="Karnkowska A."/>
            <person name="Elias M."/>
            <person name="Hampl V."/>
        </authorList>
    </citation>
    <scope>NUCLEOTIDE SEQUENCE [LARGE SCALE GENOMIC DNA]</scope>
    <source>
        <strain evidence="2">NAU3</strain>
        <tissue evidence="2">Gut</tissue>
    </source>
</reference>
<comment type="caution">
    <text evidence="2">The sequence shown here is derived from an EMBL/GenBank/DDBJ whole genome shotgun (WGS) entry which is preliminary data.</text>
</comment>
<feature type="region of interest" description="Disordered" evidence="1">
    <location>
        <begin position="228"/>
        <end position="251"/>
    </location>
</feature>
<organism evidence="2 3">
    <name type="scientific">Blattamonas nauphoetae</name>
    <dbReference type="NCBI Taxonomy" id="2049346"/>
    <lineage>
        <taxon>Eukaryota</taxon>
        <taxon>Metamonada</taxon>
        <taxon>Preaxostyla</taxon>
        <taxon>Oxymonadida</taxon>
        <taxon>Blattamonas</taxon>
    </lineage>
</organism>
<gene>
    <name evidence="2" type="ORF">BLNAU_19328</name>
</gene>
<dbReference type="Proteomes" id="UP001281761">
    <property type="component" value="Unassembled WGS sequence"/>
</dbReference>
<dbReference type="EMBL" id="JARBJD010000248">
    <property type="protein sequence ID" value="KAK2945772.1"/>
    <property type="molecule type" value="Genomic_DNA"/>
</dbReference>
<protein>
    <submittedName>
        <fullName evidence="2">Uncharacterized protein</fullName>
    </submittedName>
</protein>
<feature type="region of interest" description="Disordered" evidence="1">
    <location>
        <begin position="371"/>
        <end position="440"/>
    </location>
</feature>
<feature type="compositionally biased region" description="Low complexity" evidence="1">
    <location>
        <begin position="381"/>
        <end position="390"/>
    </location>
</feature>
<feature type="compositionally biased region" description="Low complexity" evidence="1">
    <location>
        <begin position="689"/>
        <end position="698"/>
    </location>
</feature>
<evidence type="ECO:0000313" key="3">
    <source>
        <dbReference type="Proteomes" id="UP001281761"/>
    </source>
</evidence>
<keyword evidence="3" id="KW-1185">Reference proteome</keyword>
<name>A0ABQ9X252_9EUKA</name>
<feature type="compositionally biased region" description="Polar residues" evidence="1">
    <location>
        <begin position="398"/>
        <end position="409"/>
    </location>
</feature>
<evidence type="ECO:0000256" key="1">
    <source>
        <dbReference type="SAM" id="MobiDB-lite"/>
    </source>
</evidence>
<feature type="compositionally biased region" description="Basic residues" evidence="1">
    <location>
        <begin position="660"/>
        <end position="670"/>
    </location>
</feature>